<dbReference type="VEuPathDB" id="VectorBase:RPRC004925"/>
<evidence type="ECO:0000313" key="5">
    <source>
        <dbReference type="Proteomes" id="UP000015103"/>
    </source>
</evidence>
<dbReference type="HOGENOM" id="CLU_071405_0_0_1"/>
<dbReference type="EMBL" id="ACPB03025783">
    <property type="status" value="NOT_ANNOTATED_CDS"/>
    <property type="molecule type" value="Genomic_DNA"/>
</dbReference>
<dbReference type="OMA" id="ACIAGHP"/>
<keyword evidence="5" id="KW-1185">Reference proteome</keyword>
<evidence type="ECO:0000256" key="1">
    <source>
        <dbReference type="PROSITE-ProRule" id="PRU00047"/>
    </source>
</evidence>
<reference evidence="5" key="1">
    <citation type="submission" date="2015-04" db="EMBL/GenBank/DDBJ databases">
        <authorList>
            <person name="Wilson R.K."/>
            <person name="Warren W."/>
            <person name="Dotson E."/>
            <person name="Oliveira P.L."/>
        </authorList>
    </citation>
    <scope>NUCLEOTIDE SEQUENCE</scope>
</reference>
<dbReference type="EnsemblMetazoa" id="RPRC004925-RA">
    <property type="protein sequence ID" value="RPRC004925-PA"/>
    <property type="gene ID" value="RPRC004925"/>
</dbReference>
<dbReference type="InterPro" id="IPR036875">
    <property type="entry name" value="Znf_CCHC_sf"/>
</dbReference>
<dbReference type="STRING" id="13249.T1HSC6"/>
<name>T1HSC6_RHOPR</name>
<feature type="domain" description="CCHC-type" evidence="3">
    <location>
        <begin position="286"/>
        <end position="301"/>
    </location>
</feature>
<dbReference type="AlphaFoldDB" id="T1HSC6"/>
<dbReference type="Gene3D" id="4.10.60.10">
    <property type="entry name" value="Zinc finger, CCHC-type"/>
    <property type="match status" value="2"/>
</dbReference>
<keyword evidence="1" id="KW-0862">Zinc</keyword>
<sequence length="337" mass="36498">MGDIEQLKKEMAVLKQECDELRRLSLARSSTTTAQTSSAKRDLSLQSLIRPWGGGEDEEGVDIFLQNIELLAVSGGWTDDDLKLICRLKLTGAASACIAGHPELLEPAATFQDLKKVLRDRFDTLLSPAQRLLQLNSLVQRPDEGVLAFADRCRRLGEGTIPKSLTAEQSRYAREQAEQVLLAAYVKGLRGEPGLQLQYHPPTNFQDAVATAARIELAKAQVRMANQEVCAVQGLSGNETRFSRRGPCFKCREDGHAAKDCPGIQPGPESGSPSKRNARKGKRGACFVCGQQGHFARECPRRSNAANVCSCNSGVAELQAPNGKGPVEAPSTGTTRT</sequence>
<feature type="domain" description="CCHC-type" evidence="3">
    <location>
        <begin position="248"/>
        <end position="262"/>
    </location>
</feature>
<keyword evidence="1" id="KW-0479">Metal-binding</keyword>
<proteinExistence type="predicted"/>
<organism evidence="4 5">
    <name type="scientific">Rhodnius prolixus</name>
    <name type="common">Triatomid bug</name>
    <dbReference type="NCBI Taxonomy" id="13249"/>
    <lineage>
        <taxon>Eukaryota</taxon>
        <taxon>Metazoa</taxon>
        <taxon>Ecdysozoa</taxon>
        <taxon>Arthropoda</taxon>
        <taxon>Hexapoda</taxon>
        <taxon>Insecta</taxon>
        <taxon>Pterygota</taxon>
        <taxon>Neoptera</taxon>
        <taxon>Paraneoptera</taxon>
        <taxon>Hemiptera</taxon>
        <taxon>Heteroptera</taxon>
        <taxon>Panheteroptera</taxon>
        <taxon>Cimicomorpha</taxon>
        <taxon>Reduviidae</taxon>
        <taxon>Triatominae</taxon>
        <taxon>Rhodnius</taxon>
    </lineage>
</organism>
<keyword evidence="1" id="KW-0863">Zinc-finger</keyword>
<reference evidence="4" key="2">
    <citation type="submission" date="2015-05" db="UniProtKB">
        <authorList>
            <consortium name="EnsemblMetazoa"/>
        </authorList>
    </citation>
    <scope>IDENTIFICATION</scope>
</reference>
<evidence type="ECO:0000313" key="4">
    <source>
        <dbReference type="EnsemblMetazoa" id="RPRC006946-PA"/>
    </source>
</evidence>
<dbReference type="SUPFAM" id="SSF57756">
    <property type="entry name" value="Retrovirus zinc finger-like domains"/>
    <property type="match status" value="2"/>
</dbReference>
<dbReference type="EMBL" id="ACPB03004238">
    <property type="status" value="NOT_ANNOTATED_CDS"/>
    <property type="molecule type" value="Genomic_DNA"/>
</dbReference>
<dbReference type="InterPro" id="IPR001878">
    <property type="entry name" value="Znf_CCHC"/>
</dbReference>
<dbReference type="eggNOG" id="ENOG502SC2G">
    <property type="taxonomic scope" value="Eukaryota"/>
</dbReference>
<dbReference type="VEuPathDB" id="VectorBase:RPRC006946"/>
<accession>T1HSC6</accession>
<evidence type="ECO:0000256" key="2">
    <source>
        <dbReference type="SAM" id="MobiDB-lite"/>
    </source>
</evidence>
<evidence type="ECO:0000259" key="3">
    <source>
        <dbReference type="PROSITE" id="PS50158"/>
    </source>
</evidence>
<feature type="region of interest" description="Disordered" evidence="2">
    <location>
        <begin position="259"/>
        <end position="278"/>
    </location>
</feature>
<feature type="region of interest" description="Disordered" evidence="2">
    <location>
        <begin position="316"/>
        <end position="337"/>
    </location>
</feature>
<dbReference type="GO" id="GO:0008270">
    <property type="term" value="F:zinc ion binding"/>
    <property type="evidence" value="ECO:0007669"/>
    <property type="project" value="UniProtKB-KW"/>
</dbReference>
<dbReference type="SMART" id="SM00343">
    <property type="entry name" value="ZnF_C2HC"/>
    <property type="match status" value="2"/>
</dbReference>
<dbReference type="PANTHER" id="PTHR19963:SF30">
    <property type="entry name" value="ENDONUCLEASE_EXONUCLEASE_PHOSPHATASE DOMAIN-CONTAINING PROTEIN"/>
    <property type="match status" value="1"/>
</dbReference>
<dbReference type="Proteomes" id="UP000015103">
    <property type="component" value="Unassembled WGS sequence"/>
</dbReference>
<dbReference type="PROSITE" id="PS50158">
    <property type="entry name" value="ZF_CCHC"/>
    <property type="match status" value="2"/>
</dbReference>
<dbReference type="EnsemblMetazoa" id="RPRC006946-RA">
    <property type="protein sequence ID" value="RPRC006946-PA"/>
    <property type="gene ID" value="RPRC006946"/>
</dbReference>
<dbReference type="GO" id="GO:0003676">
    <property type="term" value="F:nucleic acid binding"/>
    <property type="evidence" value="ECO:0007669"/>
    <property type="project" value="InterPro"/>
</dbReference>
<dbReference type="PANTHER" id="PTHR19963">
    <property type="entry name" value="CCHC-TYPE DOMAIN-CONTAINING PROTEIN"/>
    <property type="match status" value="1"/>
</dbReference>
<dbReference type="InParanoid" id="T1HSC6"/>
<dbReference type="Pfam" id="PF00098">
    <property type="entry name" value="zf-CCHC"/>
    <property type="match status" value="2"/>
</dbReference>
<protein>
    <recommendedName>
        <fullName evidence="3">CCHC-type domain-containing protein</fullName>
    </recommendedName>
</protein>